<name>A0A0F9TXJ2_9ZZZZ</name>
<dbReference type="EMBL" id="LAZR01000955">
    <property type="protein sequence ID" value="KKN53821.1"/>
    <property type="molecule type" value="Genomic_DNA"/>
</dbReference>
<reference evidence="1" key="1">
    <citation type="journal article" date="2015" name="Nature">
        <title>Complex archaea that bridge the gap between prokaryotes and eukaryotes.</title>
        <authorList>
            <person name="Spang A."/>
            <person name="Saw J.H."/>
            <person name="Jorgensen S.L."/>
            <person name="Zaremba-Niedzwiedzka K."/>
            <person name="Martijn J."/>
            <person name="Lind A.E."/>
            <person name="van Eijk R."/>
            <person name="Schleper C."/>
            <person name="Guy L."/>
            <person name="Ettema T.J."/>
        </authorList>
    </citation>
    <scope>NUCLEOTIDE SEQUENCE</scope>
</reference>
<organism evidence="1">
    <name type="scientific">marine sediment metagenome</name>
    <dbReference type="NCBI Taxonomy" id="412755"/>
    <lineage>
        <taxon>unclassified sequences</taxon>
        <taxon>metagenomes</taxon>
        <taxon>ecological metagenomes</taxon>
    </lineage>
</organism>
<gene>
    <name evidence="1" type="ORF">LCGC14_0598470</name>
</gene>
<protein>
    <submittedName>
        <fullName evidence="1">Uncharacterized protein</fullName>
    </submittedName>
</protein>
<proteinExistence type="predicted"/>
<comment type="caution">
    <text evidence="1">The sequence shown here is derived from an EMBL/GenBank/DDBJ whole genome shotgun (WGS) entry which is preliminary data.</text>
</comment>
<sequence>MQQGVQSSKMATTSYGDYDAWQRHALITVDDGTIAVQLHALTSSINIEGGERDIDTIPLFNLGQVVKHGPAGMVTVTFEGYALAAGTNSAGTATGFWDIFAEKPAKDSNDGVGGTQIIISTTRTRYRVAMLWTNDGDATAGTTAVTAGTAYAGIRFLFADCFCTSHTVDFTDGVLKTTITFKGPAIDKAAAGNVKWESVLKATNTALAAPAGYSPGSTKF</sequence>
<evidence type="ECO:0000313" key="1">
    <source>
        <dbReference type="EMBL" id="KKN53821.1"/>
    </source>
</evidence>
<dbReference type="AlphaFoldDB" id="A0A0F9TXJ2"/>
<accession>A0A0F9TXJ2</accession>